<feature type="transmembrane region" description="Helical" evidence="7">
    <location>
        <begin position="76"/>
        <end position="95"/>
    </location>
</feature>
<organism evidence="9 10">
    <name type="scientific">Bradyrhizobium frederickii</name>
    <dbReference type="NCBI Taxonomy" id="2560054"/>
    <lineage>
        <taxon>Bacteria</taxon>
        <taxon>Pseudomonadati</taxon>
        <taxon>Pseudomonadota</taxon>
        <taxon>Alphaproteobacteria</taxon>
        <taxon>Hyphomicrobiales</taxon>
        <taxon>Nitrobacteraceae</taxon>
        <taxon>Bradyrhizobium</taxon>
    </lineage>
</organism>
<comment type="subcellular location">
    <subcellularLocation>
        <location evidence="1">Cell membrane</location>
        <topology evidence="1">Multi-pass membrane protein</topology>
    </subcellularLocation>
</comment>
<dbReference type="AlphaFoldDB" id="A0A4Y9L5L6"/>
<feature type="transmembrane region" description="Helical" evidence="7">
    <location>
        <begin position="22"/>
        <end position="40"/>
    </location>
</feature>
<keyword evidence="4 7" id="KW-0812">Transmembrane</keyword>
<keyword evidence="6 7" id="KW-0472">Membrane</keyword>
<keyword evidence="10" id="KW-1185">Reference proteome</keyword>
<dbReference type="Pfam" id="PF04239">
    <property type="entry name" value="DUF421"/>
    <property type="match status" value="1"/>
</dbReference>
<comment type="similarity">
    <text evidence="2">Belongs to the UPF0702 family.</text>
</comment>
<gene>
    <name evidence="9" type="ORF">E4K66_15965</name>
</gene>
<sequence>MLNFQLPWHEIFAPTHSLMEMLVRGTIMYFGIFILMRLILKRQTGGISIPDVLLVVLLADAAQNGMAGEYRSITEGLVLVATIVFWNLAIDWLGYRVPFVERLVRPPPLLLIKNGQVLRRHLRQELVTMDELLSKLREEGVESPADVIEAYIEGDGNISVKKKEK</sequence>
<evidence type="ECO:0000259" key="8">
    <source>
        <dbReference type="Pfam" id="PF04239"/>
    </source>
</evidence>
<protein>
    <submittedName>
        <fullName evidence="9">DUF421 domain-containing protein</fullName>
    </submittedName>
</protein>
<reference evidence="9 10" key="1">
    <citation type="submission" date="2019-03" db="EMBL/GenBank/DDBJ databases">
        <title>Bradyrhizobium strains diversity isolated from Chamaecrista fasciculata.</title>
        <authorList>
            <person name="Urquiaga M.C.O."/>
            <person name="Hungria M."/>
            <person name="Delamuta J.R.M."/>
        </authorList>
    </citation>
    <scope>NUCLEOTIDE SEQUENCE [LARGE SCALE GENOMIC DNA]</scope>
    <source>
        <strain evidence="9 10">CNPSo 3424</strain>
    </source>
</reference>
<dbReference type="Proteomes" id="UP000298225">
    <property type="component" value="Unassembled WGS sequence"/>
</dbReference>
<dbReference type="OrthoDB" id="9793799at2"/>
<dbReference type="PANTHER" id="PTHR34582:SF6">
    <property type="entry name" value="UPF0702 TRANSMEMBRANE PROTEIN YCAP"/>
    <property type="match status" value="1"/>
</dbReference>
<name>A0A4Y9L5L6_9BRAD</name>
<keyword evidence="3" id="KW-1003">Cell membrane</keyword>
<evidence type="ECO:0000256" key="3">
    <source>
        <dbReference type="ARBA" id="ARBA00022475"/>
    </source>
</evidence>
<evidence type="ECO:0000256" key="1">
    <source>
        <dbReference type="ARBA" id="ARBA00004651"/>
    </source>
</evidence>
<dbReference type="InterPro" id="IPR007353">
    <property type="entry name" value="DUF421"/>
</dbReference>
<dbReference type="EMBL" id="SPQU01000006">
    <property type="protein sequence ID" value="TFV38858.1"/>
    <property type="molecule type" value="Genomic_DNA"/>
</dbReference>
<evidence type="ECO:0000313" key="9">
    <source>
        <dbReference type="EMBL" id="TFV38858.1"/>
    </source>
</evidence>
<comment type="caution">
    <text evidence="9">The sequence shown here is derived from an EMBL/GenBank/DDBJ whole genome shotgun (WGS) entry which is preliminary data.</text>
</comment>
<feature type="domain" description="YetF C-terminal" evidence="8">
    <location>
        <begin position="97"/>
        <end position="165"/>
    </location>
</feature>
<proteinExistence type="inferred from homology"/>
<evidence type="ECO:0000256" key="4">
    <source>
        <dbReference type="ARBA" id="ARBA00022692"/>
    </source>
</evidence>
<evidence type="ECO:0000256" key="5">
    <source>
        <dbReference type="ARBA" id="ARBA00022989"/>
    </source>
</evidence>
<accession>A0A4Y9L5L6</accession>
<dbReference type="Gene3D" id="3.30.240.20">
    <property type="entry name" value="bsu07140 like domains"/>
    <property type="match status" value="1"/>
</dbReference>
<dbReference type="GO" id="GO:0005886">
    <property type="term" value="C:plasma membrane"/>
    <property type="evidence" value="ECO:0007669"/>
    <property type="project" value="UniProtKB-SubCell"/>
</dbReference>
<evidence type="ECO:0000313" key="10">
    <source>
        <dbReference type="Proteomes" id="UP000298225"/>
    </source>
</evidence>
<dbReference type="InterPro" id="IPR023090">
    <property type="entry name" value="UPF0702_alpha/beta_dom_sf"/>
</dbReference>
<evidence type="ECO:0000256" key="6">
    <source>
        <dbReference type="ARBA" id="ARBA00023136"/>
    </source>
</evidence>
<keyword evidence="5 7" id="KW-1133">Transmembrane helix</keyword>
<evidence type="ECO:0000256" key="7">
    <source>
        <dbReference type="SAM" id="Phobius"/>
    </source>
</evidence>
<evidence type="ECO:0000256" key="2">
    <source>
        <dbReference type="ARBA" id="ARBA00006448"/>
    </source>
</evidence>
<dbReference type="PANTHER" id="PTHR34582">
    <property type="entry name" value="UPF0702 TRANSMEMBRANE PROTEIN YCAP"/>
    <property type="match status" value="1"/>
</dbReference>